<feature type="region of interest" description="Disordered" evidence="4">
    <location>
        <begin position="407"/>
        <end position="451"/>
    </location>
</feature>
<dbReference type="SUPFAM" id="SSF52058">
    <property type="entry name" value="L domain-like"/>
    <property type="match status" value="1"/>
</dbReference>
<dbReference type="SMART" id="SM00369">
    <property type="entry name" value="LRR_TYP"/>
    <property type="match status" value="4"/>
</dbReference>
<feature type="transmembrane region" description="Helical" evidence="5">
    <location>
        <begin position="308"/>
        <end position="329"/>
    </location>
</feature>
<evidence type="ECO:0000256" key="3">
    <source>
        <dbReference type="ARBA" id="ARBA00022737"/>
    </source>
</evidence>
<evidence type="ECO:0000313" key="6">
    <source>
        <dbReference type="EMBL" id="KAK4819489.1"/>
    </source>
</evidence>
<keyword evidence="5" id="KW-0472">Membrane</keyword>
<dbReference type="Pfam" id="PF13855">
    <property type="entry name" value="LRR_8"/>
    <property type="match status" value="1"/>
</dbReference>
<organism evidence="6 7">
    <name type="scientific">Mycteria americana</name>
    <name type="common">Wood stork</name>
    <dbReference type="NCBI Taxonomy" id="33587"/>
    <lineage>
        <taxon>Eukaryota</taxon>
        <taxon>Metazoa</taxon>
        <taxon>Chordata</taxon>
        <taxon>Craniata</taxon>
        <taxon>Vertebrata</taxon>
        <taxon>Euteleostomi</taxon>
        <taxon>Archelosauria</taxon>
        <taxon>Archosauria</taxon>
        <taxon>Dinosauria</taxon>
        <taxon>Saurischia</taxon>
        <taxon>Theropoda</taxon>
        <taxon>Coelurosauria</taxon>
        <taxon>Aves</taxon>
        <taxon>Neognathae</taxon>
        <taxon>Neoaves</taxon>
        <taxon>Aequornithes</taxon>
        <taxon>Ciconiiformes</taxon>
        <taxon>Ciconiidae</taxon>
        <taxon>Mycteria</taxon>
    </lineage>
</organism>
<reference evidence="6 7" key="1">
    <citation type="journal article" date="2023" name="J. Hered.">
        <title>Chromosome-level genome of the wood stork (Mycteria americana) provides insight into avian chromosome evolution.</title>
        <authorList>
            <person name="Flamio R. Jr."/>
            <person name="Ramstad K.M."/>
        </authorList>
    </citation>
    <scope>NUCLEOTIDE SEQUENCE [LARGE SCALE GENOMIC DNA]</scope>
    <source>
        <strain evidence="6">JAX WOST 10</strain>
    </source>
</reference>
<keyword evidence="5" id="KW-1133">Transmembrane helix</keyword>
<dbReference type="InterPro" id="IPR001611">
    <property type="entry name" value="Leu-rich_rpt"/>
</dbReference>
<dbReference type="Proteomes" id="UP001333110">
    <property type="component" value="Unassembled WGS sequence"/>
</dbReference>
<dbReference type="InterPro" id="IPR003591">
    <property type="entry name" value="Leu-rich_rpt_typical-subtyp"/>
</dbReference>
<dbReference type="InterPro" id="IPR050541">
    <property type="entry name" value="LRR_TM_domain-containing"/>
</dbReference>
<proteinExistence type="predicted"/>
<dbReference type="PROSITE" id="PS51450">
    <property type="entry name" value="LRR"/>
    <property type="match status" value="3"/>
</dbReference>
<keyword evidence="3" id="KW-0677">Repeat</keyword>
<dbReference type="EMBL" id="JAUNZN010000006">
    <property type="protein sequence ID" value="KAK4819489.1"/>
    <property type="molecule type" value="Genomic_DNA"/>
</dbReference>
<gene>
    <name evidence="6" type="ORF">QYF61_004785</name>
</gene>
<name>A0AAN7N7U1_MYCAM</name>
<evidence type="ECO:0000256" key="5">
    <source>
        <dbReference type="SAM" id="Phobius"/>
    </source>
</evidence>
<dbReference type="GO" id="GO:0005886">
    <property type="term" value="C:plasma membrane"/>
    <property type="evidence" value="ECO:0007669"/>
    <property type="project" value="TreeGrafter"/>
</dbReference>
<dbReference type="InterPro" id="IPR032675">
    <property type="entry name" value="LRR_dom_sf"/>
</dbReference>
<comment type="caution">
    <text evidence="6">The sequence shown here is derived from an EMBL/GenBank/DDBJ whole genome shotgun (WGS) entry which is preliminary data.</text>
</comment>
<dbReference type="Gene3D" id="3.80.10.10">
    <property type="entry name" value="Ribonuclease Inhibitor"/>
    <property type="match status" value="1"/>
</dbReference>
<feature type="compositionally biased region" description="Low complexity" evidence="4">
    <location>
        <begin position="16"/>
        <end position="34"/>
    </location>
</feature>
<dbReference type="PANTHER" id="PTHR24369:SF210">
    <property type="entry name" value="CHAOPTIN-RELATED"/>
    <property type="match status" value="1"/>
</dbReference>
<dbReference type="PANTHER" id="PTHR24369">
    <property type="entry name" value="ANTIGEN BSP, PUTATIVE-RELATED"/>
    <property type="match status" value="1"/>
</dbReference>
<dbReference type="SMART" id="SM00364">
    <property type="entry name" value="LRR_BAC"/>
    <property type="match status" value="2"/>
</dbReference>
<evidence type="ECO:0000313" key="7">
    <source>
        <dbReference type="Proteomes" id="UP001333110"/>
    </source>
</evidence>
<dbReference type="AlphaFoldDB" id="A0AAN7N7U1"/>
<sequence length="498" mass="53142">MARGGGPGPGPGPGPGRAAAGPPRSEAEPAAAPGGERGGARSGPGGWGVRRQGEKRGSPPPAEAGWSKGSGRAGPTGGSPIPSALPAGAGLGPVSLWGSLLLAAGLALDPAPQSCNCTEPMDFQAFREAPLPESCCLNFTSSNITHLDWGALVEVQGLRELYLSHCSITDISNAQGVPPALEVLHLSHNLLESLPGSFLEDAPNLRVLYLDSNQLQELPKSFLKASTQVQEVYLGFNALTFLPASLLKPSLLQLQLSNNSWDCSCALLSNLESWPSLVTQVICHTPERYHGVDLQSIPRDELCHSHSLTALFICLPPLLILASITWCFCRQKRKTNYSLQSRSQSHPAMAERGSTPVPAEPHHYVPYELPAAPSETEKKGLLGSQVLLQPSVDLLDSSRDLYEEVEIQVGSPSSSQVPAHKGRQGMGPGRQQDTPAPRAEELGGSEPEVDTVSVSEVLKDSADREKIYMTQSTNYYNLVPGIELEDSDNLEYENIDLH</sequence>
<protein>
    <submittedName>
        <fullName evidence="6">Uncharacterized protein</fullName>
    </submittedName>
</protein>
<keyword evidence="2" id="KW-0732">Signal</keyword>
<evidence type="ECO:0000256" key="1">
    <source>
        <dbReference type="ARBA" id="ARBA00022614"/>
    </source>
</evidence>
<keyword evidence="7" id="KW-1185">Reference proteome</keyword>
<keyword evidence="1" id="KW-0433">Leucine-rich repeat</keyword>
<accession>A0AAN7N7U1</accession>
<keyword evidence="5" id="KW-0812">Transmembrane</keyword>
<feature type="region of interest" description="Disordered" evidence="4">
    <location>
        <begin position="1"/>
        <end position="84"/>
    </location>
</feature>
<feature type="region of interest" description="Disordered" evidence="4">
    <location>
        <begin position="339"/>
        <end position="365"/>
    </location>
</feature>
<feature type="compositionally biased region" description="Gly residues" evidence="4">
    <location>
        <begin position="35"/>
        <end position="48"/>
    </location>
</feature>
<evidence type="ECO:0000256" key="2">
    <source>
        <dbReference type="ARBA" id="ARBA00022729"/>
    </source>
</evidence>
<evidence type="ECO:0000256" key="4">
    <source>
        <dbReference type="SAM" id="MobiDB-lite"/>
    </source>
</evidence>